<dbReference type="AlphaFoldDB" id="A0A7S1BIM2"/>
<evidence type="ECO:0000256" key="1">
    <source>
        <dbReference type="ARBA" id="ARBA00006499"/>
    </source>
</evidence>
<dbReference type="GO" id="GO:0005737">
    <property type="term" value="C:cytoplasm"/>
    <property type="evidence" value="ECO:0007669"/>
    <property type="project" value="TreeGrafter"/>
</dbReference>
<evidence type="ECO:0000259" key="3">
    <source>
        <dbReference type="Pfam" id="PF02230"/>
    </source>
</evidence>
<sequence length="339" mass="36611">MNVSQPRTSISRLSRFYHLPSPLFSAFAFAAATSVLVSSAPVPFQSRSFSSRNNNIMGYVTSTSADGTITVSPQNEADQSATVVFAHGLGDSAEGFVDVAENLANKAPHMRFILPTAKKRPVTLNMGMSMNAWYDIVGMDERSAEKCDGIQESRDIILNIIESEAARGVPHNRIILAGFSQGAAMSLYTGLQLEASKKLAGIVALSGYLPAASSFKLTPGLEDVPVLHCHGTQDPMIQYKMAEKTKAAILAKGLRDYDLRSYPCPHTVTGAEWADVWKFISKLLPPLESGGCVKVKAPSEMSVKELKAAIRRAGIGNQAIGFYEKGEFVKLLENHLASL</sequence>
<dbReference type="InterPro" id="IPR029058">
    <property type="entry name" value="AB_hydrolase_fold"/>
</dbReference>
<organism evidence="4">
    <name type="scientific">Corethron hystrix</name>
    <dbReference type="NCBI Taxonomy" id="216773"/>
    <lineage>
        <taxon>Eukaryota</taxon>
        <taxon>Sar</taxon>
        <taxon>Stramenopiles</taxon>
        <taxon>Ochrophyta</taxon>
        <taxon>Bacillariophyta</taxon>
        <taxon>Coscinodiscophyceae</taxon>
        <taxon>Corethrophycidae</taxon>
        <taxon>Corethrales</taxon>
        <taxon>Corethraceae</taxon>
        <taxon>Corethron</taxon>
    </lineage>
</organism>
<accession>A0A7S1BIM2</accession>
<evidence type="ECO:0000256" key="2">
    <source>
        <dbReference type="ARBA" id="ARBA00022801"/>
    </source>
</evidence>
<proteinExistence type="inferred from homology"/>
<feature type="domain" description="Phospholipase/carboxylesterase/thioesterase" evidence="3">
    <location>
        <begin position="76"/>
        <end position="283"/>
    </location>
</feature>
<evidence type="ECO:0000313" key="4">
    <source>
        <dbReference type="EMBL" id="CAD8886480.1"/>
    </source>
</evidence>
<dbReference type="EMBL" id="HBFR01018795">
    <property type="protein sequence ID" value="CAD8886480.1"/>
    <property type="molecule type" value="Transcribed_RNA"/>
</dbReference>
<dbReference type="InterPro" id="IPR003140">
    <property type="entry name" value="PLipase/COase/thioEstase"/>
</dbReference>
<name>A0A7S1BIM2_9STRA</name>
<keyword evidence="2" id="KW-0378">Hydrolase</keyword>
<dbReference type="GO" id="GO:0008474">
    <property type="term" value="F:palmitoyl-(protein) hydrolase activity"/>
    <property type="evidence" value="ECO:0007669"/>
    <property type="project" value="TreeGrafter"/>
</dbReference>
<dbReference type="Pfam" id="PF02230">
    <property type="entry name" value="Abhydrolase_2"/>
    <property type="match status" value="1"/>
</dbReference>
<dbReference type="InterPro" id="IPR050565">
    <property type="entry name" value="LYPA1-2/EST-like"/>
</dbReference>
<reference evidence="4" key="1">
    <citation type="submission" date="2021-01" db="EMBL/GenBank/DDBJ databases">
        <authorList>
            <person name="Corre E."/>
            <person name="Pelletier E."/>
            <person name="Niang G."/>
            <person name="Scheremetjew M."/>
            <person name="Finn R."/>
            <person name="Kale V."/>
            <person name="Holt S."/>
            <person name="Cochrane G."/>
            <person name="Meng A."/>
            <person name="Brown T."/>
            <person name="Cohen L."/>
        </authorList>
    </citation>
    <scope>NUCLEOTIDE SEQUENCE</scope>
    <source>
        <strain evidence="4">308</strain>
    </source>
</reference>
<dbReference type="PANTHER" id="PTHR10655:SF17">
    <property type="entry name" value="LYSOPHOSPHOLIPASE-LIKE PROTEIN 1"/>
    <property type="match status" value="1"/>
</dbReference>
<dbReference type="Gene3D" id="3.40.50.1820">
    <property type="entry name" value="alpha/beta hydrolase"/>
    <property type="match status" value="1"/>
</dbReference>
<comment type="similarity">
    <text evidence="1">Belongs to the AB hydrolase superfamily. AB hydrolase 2 family.</text>
</comment>
<dbReference type="PANTHER" id="PTHR10655">
    <property type="entry name" value="LYSOPHOSPHOLIPASE-RELATED"/>
    <property type="match status" value="1"/>
</dbReference>
<gene>
    <name evidence="4" type="ORF">CHYS00102_LOCUS13678</name>
</gene>
<dbReference type="SUPFAM" id="SSF53474">
    <property type="entry name" value="alpha/beta-Hydrolases"/>
    <property type="match status" value="1"/>
</dbReference>
<dbReference type="GO" id="GO:0052689">
    <property type="term" value="F:carboxylic ester hydrolase activity"/>
    <property type="evidence" value="ECO:0007669"/>
    <property type="project" value="TreeGrafter"/>
</dbReference>
<protein>
    <recommendedName>
        <fullName evidence="3">Phospholipase/carboxylesterase/thioesterase domain-containing protein</fullName>
    </recommendedName>
</protein>